<organism evidence="1 2">
    <name type="scientific">Elysia crispata</name>
    <name type="common">lettuce slug</name>
    <dbReference type="NCBI Taxonomy" id="231223"/>
    <lineage>
        <taxon>Eukaryota</taxon>
        <taxon>Metazoa</taxon>
        <taxon>Spiralia</taxon>
        <taxon>Lophotrochozoa</taxon>
        <taxon>Mollusca</taxon>
        <taxon>Gastropoda</taxon>
        <taxon>Heterobranchia</taxon>
        <taxon>Euthyneura</taxon>
        <taxon>Panpulmonata</taxon>
        <taxon>Sacoglossa</taxon>
        <taxon>Placobranchoidea</taxon>
        <taxon>Plakobranchidae</taxon>
        <taxon>Elysia</taxon>
    </lineage>
</organism>
<name>A0AAE1EEC8_9GAST</name>
<accession>A0AAE1EEC8</accession>
<dbReference type="Proteomes" id="UP001283361">
    <property type="component" value="Unassembled WGS sequence"/>
</dbReference>
<evidence type="ECO:0000313" key="2">
    <source>
        <dbReference type="Proteomes" id="UP001283361"/>
    </source>
</evidence>
<evidence type="ECO:0000313" key="1">
    <source>
        <dbReference type="EMBL" id="KAK3802858.1"/>
    </source>
</evidence>
<sequence length="88" mass="10103">MVVKHYSAQTRTCGHRANGWGSVTPNDEDIHGLFTAKYLKLYGPRLHLHLHGRQRVRFTDLELVLGKQWSPPQQVPLGWGVLSVNKRF</sequence>
<reference evidence="1" key="1">
    <citation type="journal article" date="2023" name="G3 (Bethesda)">
        <title>A reference genome for the long-term kleptoplast-retaining sea slug Elysia crispata morphotype clarki.</title>
        <authorList>
            <person name="Eastman K.E."/>
            <person name="Pendleton A.L."/>
            <person name="Shaikh M.A."/>
            <person name="Suttiyut T."/>
            <person name="Ogas R."/>
            <person name="Tomko P."/>
            <person name="Gavelis G."/>
            <person name="Widhalm J.R."/>
            <person name="Wisecaver J.H."/>
        </authorList>
    </citation>
    <scope>NUCLEOTIDE SEQUENCE</scope>
    <source>
        <strain evidence="1">ECLA1</strain>
    </source>
</reference>
<dbReference type="AlphaFoldDB" id="A0AAE1EEC8"/>
<keyword evidence="2" id="KW-1185">Reference proteome</keyword>
<proteinExistence type="predicted"/>
<dbReference type="EMBL" id="JAWDGP010000207">
    <property type="protein sequence ID" value="KAK3802858.1"/>
    <property type="molecule type" value="Genomic_DNA"/>
</dbReference>
<comment type="caution">
    <text evidence="1">The sequence shown here is derived from an EMBL/GenBank/DDBJ whole genome shotgun (WGS) entry which is preliminary data.</text>
</comment>
<gene>
    <name evidence="1" type="ORF">RRG08_039926</name>
</gene>
<protein>
    <submittedName>
        <fullName evidence="1">Uncharacterized protein</fullName>
    </submittedName>
</protein>